<dbReference type="CDD" id="cd02440">
    <property type="entry name" value="AdoMet_MTases"/>
    <property type="match status" value="1"/>
</dbReference>
<dbReference type="SUPFAM" id="SSF53335">
    <property type="entry name" value="S-adenosyl-L-methionine-dependent methyltransferases"/>
    <property type="match status" value="1"/>
</dbReference>
<keyword evidence="4 5" id="KW-0949">S-adenosyl-L-methionine</keyword>
<dbReference type="PANTHER" id="PTHR43591">
    <property type="entry name" value="METHYLTRANSFERASE"/>
    <property type="match status" value="1"/>
</dbReference>
<dbReference type="InterPro" id="IPR004033">
    <property type="entry name" value="UbiE/COQ5_MeTrFase"/>
</dbReference>
<evidence type="ECO:0000256" key="1">
    <source>
        <dbReference type="ARBA" id="ARBA00022428"/>
    </source>
</evidence>
<dbReference type="EMBL" id="FWYF01000003">
    <property type="protein sequence ID" value="SMD36430.1"/>
    <property type="molecule type" value="Genomic_DNA"/>
</dbReference>
<dbReference type="PANTHER" id="PTHR43591:SF24">
    <property type="entry name" value="2-METHOXY-6-POLYPRENYL-1,4-BENZOQUINOL METHYLASE, MITOCHONDRIAL"/>
    <property type="match status" value="1"/>
</dbReference>
<reference evidence="6 7" key="1">
    <citation type="submission" date="2017-04" db="EMBL/GenBank/DDBJ databases">
        <authorList>
            <person name="Afonso C.L."/>
            <person name="Miller P.J."/>
            <person name="Scott M.A."/>
            <person name="Spackman E."/>
            <person name="Goraichik I."/>
            <person name="Dimitrov K.M."/>
            <person name="Suarez D.L."/>
            <person name="Swayne D.E."/>
        </authorList>
    </citation>
    <scope>NUCLEOTIDE SEQUENCE [LARGE SCALE GENOMIC DNA]</scope>
    <source>
        <strain evidence="6 7">DSM 26133</strain>
    </source>
</reference>
<comment type="caution">
    <text evidence="5">Lacks conserved residue(s) required for the propagation of feature annotation.</text>
</comment>
<dbReference type="NCBIfam" id="TIGR01934">
    <property type="entry name" value="MenG_MenH_UbiE"/>
    <property type="match status" value="1"/>
</dbReference>
<protein>
    <recommendedName>
        <fullName evidence="5">Demethylmenaquinone methyltransferase</fullName>
        <ecNumber evidence="5">2.1.1.163</ecNumber>
    </recommendedName>
</protein>
<comment type="pathway">
    <text evidence="5">Quinol/quinone metabolism; menaquinone biosynthesis; menaquinol from 1,4-dihydroxy-2-naphthoate: step 2/2.</text>
</comment>
<dbReference type="Gene3D" id="3.40.50.150">
    <property type="entry name" value="Vaccinia Virus protein VP39"/>
    <property type="match status" value="1"/>
</dbReference>
<evidence type="ECO:0000313" key="7">
    <source>
        <dbReference type="Proteomes" id="UP000192472"/>
    </source>
</evidence>
<keyword evidence="2 5" id="KW-0489">Methyltransferase</keyword>
<name>A0A1W2GIF3_REIFA</name>
<evidence type="ECO:0000256" key="2">
    <source>
        <dbReference type="ARBA" id="ARBA00022603"/>
    </source>
</evidence>
<sequence>MAVLPYKNQEQSKKQQVADMFNNISKRYDFLNHFLSMGIDILWRKKAIRQLKSHQPKLILDIATGTGDLAIEALKLNPDKIIGVDISEGMLDVGRKKMIELGVEDQIELRLGDSEQLLFEDNKFDAVIVAFGVRNFENLEKGLADMRRVLKDGGKLVVLEFSKPTKFPMKQLYGFYFKAILPLVGKVVSSDNAAYTYLPESVAEFPYGQQFLDILEKTGYKDTQCKSLTFGISSIYTASK</sequence>
<comment type="catalytic activity">
    <reaction evidence="5">
        <text>a 2-demethylmenaquinol + S-adenosyl-L-methionine = a menaquinol + S-adenosyl-L-homocysteine + H(+)</text>
        <dbReference type="Rhea" id="RHEA:42640"/>
        <dbReference type="Rhea" id="RHEA-COMP:9539"/>
        <dbReference type="Rhea" id="RHEA-COMP:9563"/>
        <dbReference type="ChEBI" id="CHEBI:15378"/>
        <dbReference type="ChEBI" id="CHEBI:18151"/>
        <dbReference type="ChEBI" id="CHEBI:55437"/>
        <dbReference type="ChEBI" id="CHEBI:57856"/>
        <dbReference type="ChEBI" id="CHEBI:59789"/>
        <dbReference type="EC" id="2.1.1.163"/>
    </reaction>
</comment>
<dbReference type="RefSeq" id="WP_084374006.1">
    <property type="nucleotide sequence ID" value="NZ_FWYF01000003.1"/>
</dbReference>
<dbReference type="AlphaFoldDB" id="A0A1W2GIF3"/>
<dbReference type="HAMAP" id="MF_01813">
    <property type="entry name" value="MenG_UbiE_methyltr"/>
    <property type="match status" value="1"/>
</dbReference>
<dbReference type="InterPro" id="IPR029063">
    <property type="entry name" value="SAM-dependent_MTases_sf"/>
</dbReference>
<feature type="binding site" evidence="5">
    <location>
        <position position="85"/>
    </location>
    <ligand>
        <name>S-adenosyl-L-methionine</name>
        <dbReference type="ChEBI" id="CHEBI:59789"/>
    </ligand>
</feature>
<dbReference type="PROSITE" id="PS51608">
    <property type="entry name" value="SAM_MT_UBIE"/>
    <property type="match status" value="1"/>
</dbReference>
<dbReference type="STRING" id="692418.SAMN04488029_2893"/>
<proteinExistence type="inferred from homology"/>
<dbReference type="PROSITE" id="PS01183">
    <property type="entry name" value="UBIE_1"/>
    <property type="match status" value="1"/>
</dbReference>
<keyword evidence="3 5" id="KW-0808">Transferase</keyword>
<gene>
    <name evidence="5" type="primary">menG</name>
    <name evidence="6" type="ORF">SAMN04488029_2893</name>
</gene>
<evidence type="ECO:0000313" key="6">
    <source>
        <dbReference type="EMBL" id="SMD36430.1"/>
    </source>
</evidence>
<comment type="similarity">
    <text evidence="5">Belongs to the class I-like SAM-binding methyltransferase superfamily. MenG/UbiE family.</text>
</comment>
<comment type="function">
    <text evidence="5">Methyltransferase required for the conversion of demethylmenaquinol (DMKH2) to menaquinol (MKH2).</text>
</comment>
<evidence type="ECO:0000256" key="5">
    <source>
        <dbReference type="HAMAP-Rule" id="MF_01813"/>
    </source>
</evidence>
<dbReference type="Pfam" id="PF01209">
    <property type="entry name" value="Ubie_methyltran"/>
    <property type="match status" value="1"/>
</dbReference>
<dbReference type="OrthoDB" id="9808140at2"/>
<keyword evidence="7" id="KW-1185">Reference proteome</keyword>
<organism evidence="6 7">
    <name type="scientific">Reichenbachiella faecimaris</name>
    <dbReference type="NCBI Taxonomy" id="692418"/>
    <lineage>
        <taxon>Bacteria</taxon>
        <taxon>Pseudomonadati</taxon>
        <taxon>Bacteroidota</taxon>
        <taxon>Cytophagia</taxon>
        <taxon>Cytophagales</taxon>
        <taxon>Reichenbachiellaceae</taxon>
        <taxon>Reichenbachiella</taxon>
    </lineage>
</organism>
<dbReference type="GO" id="GO:0009234">
    <property type="term" value="P:menaquinone biosynthetic process"/>
    <property type="evidence" value="ECO:0007669"/>
    <property type="project" value="UniProtKB-UniRule"/>
</dbReference>
<evidence type="ECO:0000256" key="4">
    <source>
        <dbReference type="ARBA" id="ARBA00022691"/>
    </source>
</evidence>
<feature type="binding site" evidence="5">
    <location>
        <begin position="113"/>
        <end position="114"/>
    </location>
    <ligand>
        <name>S-adenosyl-L-methionine</name>
        <dbReference type="ChEBI" id="CHEBI:59789"/>
    </ligand>
</feature>
<keyword evidence="1 5" id="KW-0474">Menaquinone biosynthesis</keyword>
<feature type="binding site" evidence="5">
    <location>
        <position position="66"/>
    </location>
    <ligand>
        <name>S-adenosyl-L-methionine</name>
        <dbReference type="ChEBI" id="CHEBI:59789"/>
    </ligand>
</feature>
<dbReference type="InterPro" id="IPR023576">
    <property type="entry name" value="UbiE/COQ5_MeTrFase_CS"/>
</dbReference>
<dbReference type="EC" id="2.1.1.163" evidence="5"/>
<dbReference type="GO" id="GO:0032259">
    <property type="term" value="P:methylation"/>
    <property type="evidence" value="ECO:0007669"/>
    <property type="project" value="UniProtKB-KW"/>
</dbReference>
<dbReference type="NCBIfam" id="NF001244">
    <property type="entry name" value="PRK00216.1-5"/>
    <property type="match status" value="1"/>
</dbReference>
<evidence type="ECO:0000256" key="3">
    <source>
        <dbReference type="ARBA" id="ARBA00022679"/>
    </source>
</evidence>
<dbReference type="UniPathway" id="UPA00079">
    <property type="reaction ID" value="UER00169"/>
</dbReference>
<dbReference type="Proteomes" id="UP000192472">
    <property type="component" value="Unassembled WGS sequence"/>
</dbReference>
<dbReference type="GO" id="GO:0043770">
    <property type="term" value="F:demethylmenaquinone methyltransferase activity"/>
    <property type="evidence" value="ECO:0007669"/>
    <property type="project" value="UniProtKB-UniRule"/>
</dbReference>
<accession>A0A1W2GIF3</accession>